<name>A0A0N4USL5_ENTVE</name>
<dbReference type="AlphaFoldDB" id="A0A0N4USL5"/>
<keyword evidence="1" id="KW-0732">Signal</keyword>
<evidence type="ECO:0000256" key="1">
    <source>
        <dbReference type="SAM" id="SignalP"/>
    </source>
</evidence>
<dbReference type="WBParaSite" id="EVEC_0000011901-mRNA-1">
    <property type="protein sequence ID" value="EVEC_0000011901-mRNA-1"/>
    <property type="gene ID" value="EVEC_0000011901"/>
</dbReference>
<gene>
    <name evidence="2" type="ORF">EVEC_LOCUS80</name>
</gene>
<feature type="chain" id="PRO_5043122417" evidence="1">
    <location>
        <begin position="18"/>
        <end position="125"/>
    </location>
</feature>
<feature type="signal peptide" evidence="1">
    <location>
        <begin position="1"/>
        <end position="17"/>
    </location>
</feature>
<protein>
    <submittedName>
        <fullName evidence="4">Neuropeptide CCHamide-1</fullName>
    </submittedName>
</protein>
<organism evidence="4">
    <name type="scientific">Enterobius vermicularis</name>
    <name type="common">Human pinworm</name>
    <dbReference type="NCBI Taxonomy" id="51028"/>
    <lineage>
        <taxon>Eukaryota</taxon>
        <taxon>Metazoa</taxon>
        <taxon>Ecdysozoa</taxon>
        <taxon>Nematoda</taxon>
        <taxon>Chromadorea</taxon>
        <taxon>Rhabditida</taxon>
        <taxon>Spirurina</taxon>
        <taxon>Oxyuridomorpha</taxon>
        <taxon>Oxyuroidea</taxon>
        <taxon>Oxyuridae</taxon>
        <taxon>Enterobius</taxon>
    </lineage>
</organism>
<sequence>MDFKLLLLIIQISFIESYLCGCGSCRGVNGKACARCCTGYVKRSHVNLPWKIWESPQLNDRIASSTEYDGYWEPAYADPNFKSEKTVQQLPRYYRNWWSYSTLREKRIQKSLIEILGLRRTYDDY</sequence>
<proteinExistence type="predicted"/>
<dbReference type="EMBL" id="UXUI01000037">
    <property type="protein sequence ID" value="VDD84937.1"/>
    <property type="molecule type" value="Genomic_DNA"/>
</dbReference>
<dbReference type="Proteomes" id="UP000274131">
    <property type="component" value="Unassembled WGS sequence"/>
</dbReference>
<keyword evidence="3" id="KW-1185">Reference proteome</keyword>
<reference evidence="4" key="1">
    <citation type="submission" date="2017-02" db="UniProtKB">
        <authorList>
            <consortium name="WormBaseParasite"/>
        </authorList>
    </citation>
    <scope>IDENTIFICATION</scope>
</reference>
<evidence type="ECO:0000313" key="3">
    <source>
        <dbReference type="Proteomes" id="UP000274131"/>
    </source>
</evidence>
<evidence type="ECO:0000313" key="4">
    <source>
        <dbReference type="WBParaSite" id="EVEC_0000011901-mRNA-1"/>
    </source>
</evidence>
<evidence type="ECO:0000313" key="2">
    <source>
        <dbReference type="EMBL" id="VDD84937.1"/>
    </source>
</evidence>
<reference evidence="2 3" key="2">
    <citation type="submission" date="2018-10" db="EMBL/GenBank/DDBJ databases">
        <authorList>
            <consortium name="Pathogen Informatics"/>
        </authorList>
    </citation>
    <scope>NUCLEOTIDE SEQUENCE [LARGE SCALE GENOMIC DNA]</scope>
</reference>
<accession>A0A0N4USL5</accession>